<evidence type="ECO:0000256" key="4">
    <source>
        <dbReference type="SAM" id="Coils"/>
    </source>
</evidence>
<organism evidence="6 7">
    <name type="scientific">Paenibacillus popilliae ATCC 14706</name>
    <dbReference type="NCBI Taxonomy" id="1212764"/>
    <lineage>
        <taxon>Bacteria</taxon>
        <taxon>Bacillati</taxon>
        <taxon>Bacillota</taxon>
        <taxon>Bacilli</taxon>
        <taxon>Bacillales</taxon>
        <taxon>Paenibacillaceae</taxon>
        <taxon>Paenibacillus</taxon>
    </lineage>
</organism>
<reference evidence="6 7" key="1">
    <citation type="submission" date="2012-10" db="EMBL/GenBank/DDBJ databases">
        <title>Draft Genome Sequence of Paenibacillus popilliae ATCC 14706T.</title>
        <authorList>
            <person name="Iiyama K."/>
            <person name="Mori K."/>
            <person name="Mon H."/>
            <person name="Chieda Y."/>
            <person name="Lee J.M."/>
            <person name="Kusakabe T."/>
            <person name="Tashiro K."/>
            <person name="Asano S."/>
            <person name="Yasunaga-Aoki C."/>
            <person name="Shimizu S."/>
        </authorList>
    </citation>
    <scope>NUCLEOTIDE SEQUENCE [LARGE SCALE GENOMIC DNA]</scope>
    <source>
        <strain evidence="6 7">ATCC 14706</strain>
    </source>
</reference>
<feature type="coiled-coil region" evidence="4">
    <location>
        <begin position="751"/>
        <end position="785"/>
    </location>
</feature>
<keyword evidence="7" id="KW-1185">Reference proteome</keyword>
<dbReference type="Pfam" id="PF13476">
    <property type="entry name" value="AAA_23"/>
    <property type="match status" value="1"/>
</dbReference>
<dbReference type="RefSeq" id="WP_006286493.1">
    <property type="nucleotide sequence ID" value="NZ_BALG01000161.1"/>
</dbReference>
<evidence type="ECO:0000313" key="6">
    <source>
        <dbReference type="EMBL" id="GAC42972.1"/>
    </source>
</evidence>
<feature type="coiled-coil region" evidence="4">
    <location>
        <begin position="813"/>
        <end position="868"/>
    </location>
</feature>
<dbReference type="GO" id="GO:0006302">
    <property type="term" value="P:double-strand break repair"/>
    <property type="evidence" value="ECO:0007669"/>
    <property type="project" value="InterPro"/>
</dbReference>
<proteinExistence type="inferred from homology"/>
<evidence type="ECO:0000256" key="1">
    <source>
        <dbReference type="ARBA" id="ARBA00006930"/>
    </source>
</evidence>
<comment type="caution">
    <text evidence="6">The sequence shown here is derived from an EMBL/GenBank/DDBJ whole genome shotgun (WGS) entry which is preliminary data.</text>
</comment>
<comment type="subunit">
    <text evidence="2">Heterodimer of SbcC and SbcD.</text>
</comment>
<name>M9LB22_PAEPP</name>
<dbReference type="SUPFAM" id="SSF52540">
    <property type="entry name" value="P-loop containing nucleoside triphosphate hydrolases"/>
    <property type="match status" value="1"/>
</dbReference>
<evidence type="ECO:0000256" key="2">
    <source>
        <dbReference type="ARBA" id="ARBA00011322"/>
    </source>
</evidence>
<dbReference type="OrthoDB" id="9795626at2"/>
<protein>
    <recommendedName>
        <fullName evidence="3">Nuclease SbcCD subunit C</fullName>
    </recommendedName>
</protein>
<gene>
    <name evidence="6" type="ORF">PPOP_2335</name>
</gene>
<dbReference type="Gene3D" id="3.40.50.300">
    <property type="entry name" value="P-loop containing nucleotide triphosphate hydrolases"/>
    <property type="match status" value="2"/>
</dbReference>
<dbReference type="GO" id="GO:0016887">
    <property type="term" value="F:ATP hydrolysis activity"/>
    <property type="evidence" value="ECO:0007669"/>
    <property type="project" value="InterPro"/>
</dbReference>
<dbReference type="Proteomes" id="UP000029453">
    <property type="component" value="Unassembled WGS sequence"/>
</dbReference>
<feature type="coiled-coil region" evidence="4">
    <location>
        <begin position="371"/>
        <end position="412"/>
    </location>
</feature>
<keyword evidence="4" id="KW-0175">Coiled coil</keyword>
<feature type="coiled-coil region" evidence="4">
    <location>
        <begin position="894"/>
        <end position="921"/>
    </location>
</feature>
<sequence>MKPLELRLAGLQSYREEQRIDFEKLCETGLFGIFGPTGSGKSSILDAMTLAMYGKVERAAGGTQGILNQMENTLSVSFSFVLHGAAGKRTFRVERRFKRTGDVTVGSTLTRFIELRPEGDIVLADKLADVNRCVEEQIGLKMDDFTRAVVLPQGKFAEFLSLKGSERRQMLQRLFSLEKYGDELAARLARRVKEADIRLKTCLAEQQGLGDASEEAVREAEAALAAAVRHAEEARAARLEAERLHRERTELRERLQEQERLLARRGELGQEAPKREAERTELQRARDAEALLPYVSELEELESRLLKASAGHEAARAAAAAAAEREAQAIRAADDALRRKEMEEPELMSRHARLQEAVRLYQDSVRLQEEAEQWTAKQSEAASRAERAEAEAARAREVLRKAADRQAELREAMQTREKPAEERDRFQQAVRERQLLGVQHDRCRELEDNCGKLAARTEQAGQTWLELLQMLTGLVLAGQAAALEGRRIESAWQWLHAQAGAALEEAERELAAARERQWQQAAEEMAAKLASRLEDGQPCPVCGSTCHTHPAQPAASKVGREGWPEWEEARDKRREAVRLAEQGKERCAGAVRQWSERMAELNSRLRPMLRLWEEGAASLPSAAAQMAAALEEGVPVPGELVGQEADASWEALIWSLQERTAAWECGMEQSVQRMTDSQWELQQAWSAYELAEATRREGEAESKRAGAEFACSAERWAAQYEPAGWSLGEMDATAERWREDEAFVNDCRARMDKGAVYVEEMQQRLRQLEAESQQAELQRVQAESELHGVHRLLSEYCQRLEPWAGGPPIERQAAEAEAQLHALREQAARTAREAEAARQAQGEAERIAALAEQQRADLGERADGARERLAGKLAASSFGAAGEVMAARRGPDRCLELEEGLAAYDEELRDLQARLARLAEQLDGRTVSATAWQEVKEQWELAVERDETALGSRARAERDAEHIRSKHERWMELEGERLRMEELLGRLQQMQGIFRGNAFVEFIAEEQLIQVSRAAAERLKNLTKQRYALEVDSGGGFVIRDDGNGGIRRPVSTLSGGETFLSSLALALALSAQIQLRGIYPLEFFFLDEGFGTLDPELLDTVVTALEKLHHNRLAVGVISHVPELRARLSHKLTVLPAELAGSGSRIRMDEADYSGTGEGV</sequence>
<feature type="domain" description="Rad50/SbcC-type AAA" evidence="5">
    <location>
        <begin position="6"/>
        <end position="215"/>
    </location>
</feature>
<feature type="coiled-coil region" evidence="4">
    <location>
        <begin position="217"/>
        <end position="261"/>
    </location>
</feature>
<dbReference type="Pfam" id="PF13558">
    <property type="entry name" value="SbcC_Walker_B"/>
    <property type="match status" value="1"/>
</dbReference>
<evidence type="ECO:0000313" key="7">
    <source>
        <dbReference type="Proteomes" id="UP000029453"/>
    </source>
</evidence>
<dbReference type="InterPro" id="IPR038729">
    <property type="entry name" value="Rad50/SbcC_AAA"/>
</dbReference>
<evidence type="ECO:0000256" key="3">
    <source>
        <dbReference type="ARBA" id="ARBA00013368"/>
    </source>
</evidence>
<dbReference type="EMBL" id="BALG01000161">
    <property type="protein sequence ID" value="GAC42972.1"/>
    <property type="molecule type" value="Genomic_DNA"/>
</dbReference>
<comment type="similarity">
    <text evidence="1">Belongs to the SMC family. SbcC subfamily.</text>
</comment>
<feature type="coiled-coil region" evidence="4">
    <location>
        <begin position="496"/>
        <end position="523"/>
    </location>
</feature>
<dbReference type="AlphaFoldDB" id="M9LB22"/>
<evidence type="ECO:0000259" key="5">
    <source>
        <dbReference type="Pfam" id="PF13476"/>
    </source>
</evidence>
<dbReference type="InterPro" id="IPR027417">
    <property type="entry name" value="P-loop_NTPase"/>
</dbReference>
<feature type="coiled-coil region" evidence="4">
    <location>
        <begin position="298"/>
        <end position="340"/>
    </location>
</feature>
<dbReference type="PANTHER" id="PTHR32114">
    <property type="entry name" value="ABC TRANSPORTER ABCH.3"/>
    <property type="match status" value="1"/>
</dbReference>
<dbReference type="PANTHER" id="PTHR32114:SF2">
    <property type="entry name" value="ABC TRANSPORTER ABCH.3"/>
    <property type="match status" value="1"/>
</dbReference>
<accession>M9LB22</accession>